<evidence type="ECO:0000313" key="4">
    <source>
        <dbReference type="EMBL" id="CAE2275126.1"/>
    </source>
</evidence>
<dbReference type="PANTHER" id="PTHR43213:SF4">
    <property type="entry name" value="7-METHYL-GTP PYROPHOSPHATASE"/>
    <property type="match status" value="1"/>
</dbReference>
<dbReference type="Pfam" id="PF02545">
    <property type="entry name" value="Maf"/>
    <property type="match status" value="1"/>
</dbReference>
<dbReference type="InterPro" id="IPR003697">
    <property type="entry name" value="Maf-like"/>
</dbReference>
<feature type="signal peptide" evidence="3">
    <location>
        <begin position="1"/>
        <end position="23"/>
    </location>
</feature>
<keyword evidence="1" id="KW-0378">Hydrolase</keyword>
<name>A0A6U6J8F7_9STRA</name>
<dbReference type="PANTHER" id="PTHR43213">
    <property type="entry name" value="BIFUNCTIONAL DTTP/UTP PYROPHOSPHATASE/METHYLTRANSFERASE PROTEIN-RELATED"/>
    <property type="match status" value="1"/>
</dbReference>
<gene>
    <name evidence="4" type="ORF">OAUR00152_LOCUS34353</name>
    <name evidence="5" type="ORF">OAUR00152_LOCUS34354</name>
</gene>
<sequence length="320" mass="33711">MRFGRLLSGYRLAVLLASSPAAPRQPCAHALLTSGRTSRILTPAGASGAPTYSTFVFAARSRAMSAATAAAATSTTADDEEDPLIRMGLPSPLVLGSGSFTRKLILKEMGVNYELVVRPIDEKGLGDRDGDPSELVMTLATAKGDHLVSRLRDDGDDDGDDAEGIDGNKGSLPEKKVSEGDHGGWIVLTADQVVTHDGSVLEKPESIDEARRFVEGYASNPPATVGACVLTHVPTGLRASGVDTATIRFRPTVAEGDLVGRLVEDGAPVLSCAGGLMVEHPFVKEHIEGIDGTEDSVMGLSKELVLRLLAELRDKLRSSK</sequence>
<proteinExistence type="inferred from homology"/>
<dbReference type="HAMAP" id="MF_00528">
    <property type="entry name" value="Maf"/>
    <property type="match status" value="1"/>
</dbReference>
<evidence type="ECO:0000313" key="5">
    <source>
        <dbReference type="EMBL" id="CAE2275129.1"/>
    </source>
</evidence>
<evidence type="ECO:0000256" key="2">
    <source>
        <dbReference type="SAM" id="MobiDB-lite"/>
    </source>
</evidence>
<evidence type="ECO:0000256" key="1">
    <source>
        <dbReference type="ARBA" id="ARBA00022801"/>
    </source>
</evidence>
<evidence type="ECO:0008006" key="6">
    <source>
        <dbReference type="Google" id="ProtNLM"/>
    </source>
</evidence>
<dbReference type="AlphaFoldDB" id="A0A6U6J8F7"/>
<dbReference type="Gene3D" id="3.90.950.10">
    <property type="match status" value="1"/>
</dbReference>
<feature type="chain" id="PRO_5036394052" description="Septum formation protein Maf" evidence="3">
    <location>
        <begin position="24"/>
        <end position="320"/>
    </location>
</feature>
<dbReference type="SUPFAM" id="SSF52972">
    <property type="entry name" value="ITPase-like"/>
    <property type="match status" value="1"/>
</dbReference>
<feature type="region of interest" description="Disordered" evidence="2">
    <location>
        <begin position="148"/>
        <end position="177"/>
    </location>
</feature>
<dbReference type="EMBL" id="HBKQ01049821">
    <property type="protein sequence ID" value="CAE2275129.1"/>
    <property type="molecule type" value="Transcribed_RNA"/>
</dbReference>
<keyword evidence="3" id="KW-0732">Signal</keyword>
<dbReference type="InterPro" id="IPR029001">
    <property type="entry name" value="ITPase-like_fam"/>
</dbReference>
<feature type="compositionally biased region" description="Acidic residues" evidence="2">
    <location>
        <begin position="154"/>
        <end position="164"/>
    </location>
</feature>
<organism evidence="4">
    <name type="scientific">Odontella aurita</name>
    <dbReference type="NCBI Taxonomy" id="265563"/>
    <lineage>
        <taxon>Eukaryota</taxon>
        <taxon>Sar</taxon>
        <taxon>Stramenopiles</taxon>
        <taxon>Ochrophyta</taxon>
        <taxon>Bacillariophyta</taxon>
        <taxon>Mediophyceae</taxon>
        <taxon>Biddulphiophycidae</taxon>
        <taxon>Eupodiscales</taxon>
        <taxon>Odontellaceae</taxon>
        <taxon>Odontella</taxon>
    </lineage>
</organism>
<accession>A0A6U6J8F7</accession>
<evidence type="ECO:0000256" key="3">
    <source>
        <dbReference type="SAM" id="SignalP"/>
    </source>
</evidence>
<reference evidence="4" key="1">
    <citation type="submission" date="2021-01" db="EMBL/GenBank/DDBJ databases">
        <authorList>
            <person name="Corre E."/>
            <person name="Pelletier E."/>
            <person name="Niang G."/>
            <person name="Scheremetjew M."/>
            <person name="Finn R."/>
            <person name="Kale V."/>
            <person name="Holt S."/>
            <person name="Cochrane G."/>
            <person name="Meng A."/>
            <person name="Brown T."/>
            <person name="Cohen L."/>
        </authorList>
    </citation>
    <scope>NUCLEOTIDE SEQUENCE</scope>
    <source>
        <strain evidence="4">Isolate 1302-5</strain>
    </source>
</reference>
<dbReference type="EMBL" id="HBKQ01049820">
    <property type="protein sequence ID" value="CAE2275126.1"/>
    <property type="molecule type" value="Transcribed_RNA"/>
</dbReference>
<dbReference type="GO" id="GO:0047429">
    <property type="term" value="F:nucleoside triphosphate diphosphatase activity"/>
    <property type="evidence" value="ECO:0007669"/>
    <property type="project" value="InterPro"/>
</dbReference>
<protein>
    <recommendedName>
        <fullName evidence="6">Septum formation protein Maf</fullName>
    </recommendedName>
</protein>